<dbReference type="RefSeq" id="WP_063975386.1">
    <property type="nucleotide sequence ID" value="NZ_LQWZ01000035.1"/>
</dbReference>
<dbReference type="AlphaFoldDB" id="A0A177KLW2"/>
<dbReference type="Gene3D" id="2.60.40.1240">
    <property type="match status" value="1"/>
</dbReference>
<evidence type="ECO:0000313" key="4">
    <source>
        <dbReference type="EMBL" id="OAH53885.1"/>
    </source>
</evidence>
<evidence type="ECO:0000259" key="3">
    <source>
        <dbReference type="Pfam" id="PF11611"/>
    </source>
</evidence>
<evidence type="ECO:0000256" key="2">
    <source>
        <dbReference type="SAM" id="MobiDB-lite"/>
    </source>
</evidence>
<feature type="region of interest" description="Disordered" evidence="2">
    <location>
        <begin position="33"/>
        <end position="55"/>
    </location>
</feature>
<gene>
    <name evidence="4" type="ORF">AWH48_11485</name>
</gene>
<feature type="domain" description="DUF4352" evidence="3">
    <location>
        <begin position="86"/>
        <end position="203"/>
    </location>
</feature>
<evidence type="ECO:0000256" key="1">
    <source>
        <dbReference type="ARBA" id="ARBA00022729"/>
    </source>
</evidence>
<comment type="caution">
    <text evidence="4">The sequence shown here is derived from an EMBL/GenBank/DDBJ whole genome shotgun (WGS) entry which is preliminary data.</text>
</comment>
<proteinExistence type="predicted"/>
<dbReference type="Pfam" id="PF11611">
    <property type="entry name" value="DUF4352"/>
    <property type="match status" value="1"/>
</dbReference>
<dbReference type="InterPro" id="IPR029051">
    <property type="entry name" value="DUF4352"/>
</dbReference>
<accession>A0A177KLW2</accession>
<sequence>MAKKFLLAIVLMLIFKIIYGNIQDAKERESTSLSDQQFAETFGPKDDPLGQKNDLLTDTENIDTEVIEESEALGSVEETVEIVEETEKEVEVDSAQVSIVEIYAEHDVQIDGLTDGRIPLVVKVKISNTGTGTQDWTTNPAAFTISTGDGKTFEYSGGTKLNNYGEYEAELPMLHIMPGQSAEGWVGFEPEWSTSYVLNYHDNGEYIQIPFELPEGQMKTSVVPPEPIVQEIIKQ</sequence>
<evidence type="ECO:0000313" key="5">
    <source>
        <dbReference type="Proteomes" id="UP000077271"/>
    </source>
</evidence>
<dbReference type="InterPro" id="IPR029050">
    <property type="entry name" value="Immunoprotect_excell_Ig-like"/>
</dbReference>
<protein>
    <recommendedName>
        <fullName evidence="3">DUF4352 domain-containing protein</fullName>
    </recommendedName>
</protein>
<dbReference type="EMBL" id="LQWZ01000035">
    <property type="protein sequence ID" value="OAH53885.1"/>
    <property type="molecule type" value="Genomic_DNA"/>
</dbReference>
<name>A0A177KLW2_9BACI</name>
<dbReference type="Proteomes" id="UP000077271">
    <property type="component" value="Unassembled WGS sequence"/>
</dbReference>
<organism evidence="4 5">
    <name type="scientific">Domibacillus aminovorans</name>
    <dbReference type="NCBI Taxonomy" id="29332"/>
    <lineage>
        <taxon>Bacteria</taxon>
        <taxon>Bacillati</taxon>
        <taxon>Bacillota</taxon>
        <taxon>Bacilli</taxon>
        <taxon>Bacillales</taxon>
        <taxon>Bacillaceae</taxon>
        <taxon>Domibacillus</taxon>
    </lineage>
</organism>
<reference evidence="4 5" key="1">
    <citation type="submission" date="2016-01" db="EMBL/GenBank/DDBJ databases">
        <title>Investigation of taxonomic status of Bacillus aminovorans.</title>
        <authorList>
            <person name="Verma A."/>
            <person name="Pal Y."/>
            <person name="Krishnamurthi S."/>
        </authorList>
    </citation>
    <scope>NUCLEOTIDE SEQUENCE [LARGE SCALE GENOMIC DNA]</scope>
    <source>
        <strain evidence="4 5">DSM 4337</strain>
    </source>
</reference>
<keyword evidence="1" id="KW-0732">Signal</keyword>